<dbReference type="EMBL" id="CM035441">
    <property type="protein sequence ID" value="KAH7281515.1"/>
    <property type="molecule type" value="Genomic_DNA"/>
</dbReference>
<accession>A0A8T2QD34</accession>
<evidence type="ECO:0000313" key="3">
    <source>
        <dbReference type="Proteomes" id="UP000825935"/>
    </source>
</evidence>
<organism evidence="2 3">
    <name type="scientific">Ceratopteris richardii</name>
    <name type="common">Triangle waterfern</name>
    <dbReference type="NCBI Taxonomy" id="49495"/>
    <lineage>
        <taxon>Eukaryota</taxon>
        <taxon>Viridiplantae</taxon>
        <taxon>Streptophyta</taxon>
        <taxon>Embryophyta</taxon>
        <taxon>Tracheophyta</taxon>
        <taxon>Polypodiopsida</taxon>
        <taxon>Polypodiidae</taxon>
        <taxon>Polypodiales</taxon>
        <taxon>Pteridineae</taxon>
        <taxon>Pteridaceae</taxon>
        <taxon>Parkerioideae</taxon>
        <taxon>Ceratopteris</taxon>
    </lineage>
</organism>
<keyword evidence="1" id="KW-1133">Transmembrane helix</keyword>
<keyword evidence="1" id="KW-0472">Membrane</keyword>
<protein>
    <submittedName>
        <fullName evidence="2">Uncharacterized protein</fullName>
    </submittedName>
</protein>
<feature type="transmembrane region" description="Helical" evidence="1">
    <location>
        <begin position="90"/>
        <end position="107"/>
    </location>
</feature>
<dbReference type="Proteomes" id="UP000825935">
    <property type="component" value="Chromosome 36"/>
</dbReference>
<dbReference type="AlphaFoldDB" id="A0A8T2QD34"/>
<gene>
    <name evidence="2" type="ORF">KP509_36G051500</name>
</gene>
<evidence type="ECO:0000313" key="2">
    <source>
        <dbReference type="EMBL" id="KAH7281515.1"/>
    </source>
</evidence>
<proteinExistence type="predicted"/>
<keyword evidence="1" id="KW-0812">Transmembrane</keyword>
<sequence>MWARPVPTPGRGANITARFKFSCTAAIKNVIYFHSISVRDSTVSRSRDLVNVMIIQKSDDPSAARSLNINDTKHLGGLQIHSSQKLRSSLISHTSMFVYILCVPTSISFCYKVALIFLYICIGLLFFFFFFFFFFFHA</sequence>
<keyword evidence="3" id="KW-1185">Reference proteome</keyword>
<evidence type="ECO:0000256" key="1">
    <source>
        <dbReference type="SAM" id="Phobius"/>
    </source>
</evidence>
<reference evidence="2" key="1">
    <citation type="submission" date="2021-08" db="EMBL/GenBank/DDBJ databases">
        <title>WGS assembly of Ceratopteris richardii.</title>
        <authorList>
            <person name="Marchant D.B."/>
            <person name="Chen G."/>
            <person name="Jenkins J."/>
            <person name="Shu S."/>
            <person name="Leebens-Mack J."/>
            <person name="Grimwood J."/>
            <person name="Schmutz J."/>
            <person name="Soltis P."/>
            <person name="Soltis D."/>
            <person name="Chen Z.-H."/>
        </authorList>
    </citation>
    <scope>NUCLEOTIDE SEQUENCE</scope>
    <source>
        <strain evidence="2">Whitten #5841</strain>
        <tissue evidence="2">Leaf</tissue>
    </source>
</reference>
<name>A0A8T2QD34_CERRI</name>
<feature type="transmembrane region" description="Helical" evidence="1">
    <location>
        <begin position="113"/>
        <end position="136"/>
    </location>
</feature>
<comment type="caution">
    <text evidence="2">The sequence shown here is derived from an EMBL/GenBank/DDBJ whole genome shotgun (WGS) entry which is preliminary data.</text>
</comment>